<evidence type="ECO:0000313" key="3">
    <source>
        <dbReference type="Proteomes" id="UP000824109"/>
    </source>
</evidence>
<dbReference type="Proteomes" id="UP000824109">
    <property type="component" value="Unassembled WGS sequence"/>
</dbReference>
<sequence length="291" mass="33724">MSVFRIEKNRNYTVMSNYHFKDKTISLKAKGLLSQMLSLPENWDYTLKGLAHINMEKIDAIRSAVRELEHAGYIVRSRVRDEKGHLRGNEYVIFEMPPPQSASAEPVLDKPTLNEPTLENPTLDISIQGKPTLENPTQLNIYKTNNNKLNTDDIKYPSIYQREQAQMDGSMDRYNKNINLIKSNIEYDTLIFYHDKAVIDEIVAVMAEVLTIETPYYTIEKKQYPSELVKQRFLDIDYSKLDAFMLEFTVRSDRIHNTKAYLITSLFNIPATADTSLSNMVRHDLYGNGRR</sequence>
<reference evidence="2" key="2">
    <citation type="journal article" date="2021" name="PeerJ">
        <title>Extensive microbial diversity within the chicken gut microbiome revealed by metagenomics and culture.</title>
        <authorList>
            <person name="Gilroy R."/>
            <person name="Ravi A."/>
            <person name="Getino M."/>
            <person name="Pursley I."/>
            <person name="Horton D.L."/>
            <person name="Alikhan N.F."/>
            <person name="Baker D."/>
            <person name="Gharbi K."/>
            <person name="Hall N."/>
            <person name="Watson M."/>
            <person name="Adriaenssens E.M."/>
            <person name="Foster-Nyarko E."/>
            <person name="Jarju S."/>
            <person name="Secka A."/>
            <person name="Antonio M."/>
            <person name="Oren A."/>
            <person name="Chaudhuri R.R."/>
            <person name="La Ragione R."/>
            <person name="Hildebrand F."/>
            <person name="Pallen M.J."/>
        </authorList>
    </citation>
    <scope>NUCLEOTIDE SEQUENCE</scope>
    <source>
        <strain evidence="2">USAMLcec3-3695</strain>
    </source>
</reference>
<feature type="domain" description="DUF6017" evidence="1">
    <location>
        <begin position="169"/>
        <end position="285"/>
    </location>
</feature>
<comment type="caution">
    <text evidence="2">The sequence shown here is derived from an EMBL/GenBank/DDBJ whole genome shotgun (WGS) entry which is preliminary data.</text>
</comment>
<name>A0A9D1MCI0_9FIRM</name>
<reference evidence="2" key="1">
    <citation type="submission" date="2020-10" db="EMBL/GenBank/DDBJ databases">
        <authorList>
            <person name="Gilroy R."/>
        </authorList>
    </citation>
    <scope>NUCLEOTIDE SEQUENCE</scope>
    <source>
        <strain evidence="2">USAMLcec3-3695</strain>
    </source>
</reference>
<organism evidence="2 3">
    <name type="scientific">Candidatus Ornithomonoglobus merdipullorum</name>
    <dbReference type="NCBI Taxonomy" id="2840895"/>
    <lineage>
        <taxon>Bacteria</taxon>
        <taxon>Bacillati</taxon>
        <taxon>Bacillota</taxon>
        <taxon>Clostridia</taxon>
        <taxon>Candidatus Ornithomonoglobus</taxon>
    </lineage>
</organism>
<dbReference type="InterPro" id="IPR046059">
    <property type="entry name" value="DUF6017"/>
</dbReference>
<protein>
    <submittedName>
        <fullName evidence="2">Helix-turn-helix domain-containing protein</fullName>
    </submittedName>
</protein>
<evidence type="ECO:0000313" key="2">
    <source>
        <dbReference type="EMBL" id="HIU57767.1"/>
    </source>
</evidence>
<evidence type="ECO:0000259" key="1">
    <source>
        <dbReference type="Pfam" id="PF19481"/>
    </source>
</evidence>
<dbReference type="AlphaFoldDB" id="A0A9D1MCI0"/>
<gene>
    <name evidence="2" type="ORF">IAA61_08170</name>
</gene>
<dbReference type="Pfam" id="PF19481">
    <property type="entry name" value="DUF6017"/>
    <property type="match status" value="1"/>
</dbReference>
<dbReference type="EMBL" id="DVNB01000085">
    <property type="protein sequence ID" value="HIU57767.1"/>
    <property type="molecule type" value="Genomic_DNA"/>
</dbReference>
<proteinExistence type="predicted"/>
<accession>A0A9D1MCI0</accession>